<proteinExistence type="predicted"/>
<accession>A0A194XNC6</accession>
<gene>
    <name evidence="2" type="ORF">LY89DRAFT_730035</name>
</gene>
<organism evidence="2 3">
    <name type="scientific">Mollisia scopiformis</name>
    <name type="common">Conifer needle endophyte fungus</name>
    <name type="synonym">Phialocephala scopiformis</name>
    <dbReference type="NCBI Taxonomy" id="149040"/>
    <lineage>
        <taxon>Eukaryota</taxon>
        <taxon>Fungi</taxon>
        <taxon>Dikarya</taxon>
        <taxon>Ascomycota</taxon>
        <taxon>Pezizomycotina</taxon>
        <taxon>Leotiomycetes</taxon>
        <taxon>Helotiales</taxon>
        <taxon>Mollisiaceae</taxon>
        <taxon>Mollisia</taxon>
    </lineage>
</organism>
<feature type="region of interest" description="Disordered" evidence="1">
    <location>
        <begin position="107"/>
        <end position="133"/>
    </location>
</feature>
<dbReference type="RefSeq" id="XP_018075602.1">
    <property type="nucleotide sequence ID" value="XM_018219430.1"/>
</dbReference>
<evidence type="ECO:0000256" key="1">
    <source>
        <dbReference type="SAM" id="MobiDB-lite"/>
    </source>
</evidence>
<dbReference type="Proteomes" id="UP000070700">
    <property type="component" value="Unassembled WGS sequence"/>
</dbReference>
<evidence type="ECO:0000313" key="2">
    <source>
        <dbReference type="EMBL" id="KUJ21247.1"/>
    </source>
</evidence>
<protein>
    <submittedName>
        <fullName evidence="2">Uncharacterized protein</fullName>
    </submittedName>
</protein>
<reference evidence="2 3" key="1">
    <citation type="submission" date="2015-10" db="EMBL/GenBank/DDBJ databases">
        <title>Full genome of DAOMC 229536 Phialocephala scopiformis, a fungal endophyte of spruce producing the potent anti-insectan compound rugulosin.</title>
        <authorList>
            <consortium name="DOE Joint Genome Institute"/>
            <person name="Walker A.K."/>
            <person name="Frasz S.L."/>
            <person name="Seifert K.A."/>
            <person name="Miller J.D."/>
            <person name="Mondo S.J."/>
            <person name="Labutti K."/>
            <person name="Lipzen A."/>
            <person name="Dockter R."/>
            <person name="Kennedy M."/>
            <person name="Grigoriev I.V."/>
            <person name="Spatafora J.W."/>
        </authorList>
    </citation>
    <scope>NUCLEOTIDE SEQUENCE [LARGE SCALE GENOMIC DNA]</scope>
    <source>
        <strain evidence="2 3">CBS 120377</strain>
    </source>
</reference>
<dbReference type="OrthoDB" id="3549327at2759"/>
<dbReference type="GeneID" id="28829156"/>
<name>A0A194XNC6_MOLSC</name>
<sequence length="178" mass="20395">MPGAPKSQINHFSAASNKVFRRAIILRKMIKRVAKGKEASNPFLKTIKIFCSKTETTDAKMILDTGCEAHNLISYQVIDDMHKTENIIKKESILKFMGFGGRTMLPKKTKDEKAEAAERRREHDQEVATNEADIAANEMAKQSASSWSNWEWDESQQSYYRARLIGDAWQYQYSTNLI</sequence>
<feature type="compositionally biased region" description="Basic and acidic residues" evidence="1">
    <location>
        <begin position="108"/>
        <end position="126"/>
    </location>
</feature>
<dbReference type="AlphaFoldDB" id="A0A194XNC6"/>
<dbReference type="InParanoid" id="A0A194XNC6"/>
<dbReference type="EMBL" id="KQ947408">
    <property type="protein sequence ID" value="KUJ21247.1"/>
    <property type="molecule type" value="Genomic_DNA"/>
</dbReference>
<dbReference type="KEGG" id="psco:LY89DRAFT_730035"/>
<keyword evidence="3" id="KW-1185">Reference proteome</keyword>
<evidence type="ECO:0000313" key="3">
    <source>
        <dbReference type="Proteomes" id="UP000070700"/>
    </source>
</evidence>